<gene>
    <name evidence="6" type="ORF">FNF31_07859</name>
</gene>
<dbReference type="Gene3D" id="3.90.245.10">
    <property type="entry name" value="Ribonucleoside hydrolase-like"/>
    <property type="match status" value="1"/>
</dbReference>
<evidence type="ECO:0000256" key="1">
    <source>
        <dbReference type="ARBA" id="ARBA00009176"/>
    </source>
</evidence>
<reference evidence="6 7" key="1">
    <citation type="submission" date="2019-07" db="EMBL/GenBank/DDBJ databases">
        <title>Genomes of Cafeteria roenbergensis.</title>
        <authorList>
            <person name="Fischer M.G."/>
            <person name="Hackl T."/>
            <person name="Roman M."/>
        </authorList>
    </citation>
    <scope>NUCLEOTIDE SEQUENCE [LARGE SCALE GENOMIC DNA]</scope>
    <source>
        <strain evidence="6 7">Cflag</strain>
    </source>
</reference>
<dbReference type="EMBL" id="VLTM01000200">
    <property type="protein sequence ID" value="KAA0146115.1"/>
    <property type="molecule type" value="Genomic_DNA"/>
</dbReference>
<evidence type="ECO:0000313" key="7">
    <source>
        <dbReference type="Proteomes" id="UP000325113"/>
    </source>
</evidence>
<dbReference type="GO" id="GO:0008477">
    <property type="term" value="F:purine nucleosidase activity"/>
    <property type="evidence" value="ECO:0007669"/>
    <property type="project" value="TreeGrafter"/>
</dbReference>
<accession>A0A5A8C088</accession>
<keyword evidence="3" id="KW-0326">Glycosidase</keyword>
<organism evidence="6 7">
    <name type="scientific">Cafeteria roenbergensis</name>
    <name type="common">Marine flagellate</name>
    <dbReference type="NCBI Taxonomy" id="33653"/>
    <lineage>
        <taxon>Eukaryota</taxon>
        <taxon>Sar</taxon>
        <taxon>Stramenopiles</taxon>
        <taxon>Bigyra</taxon>
        <taxon>Opalozoa</taxon>
        <taxon>Bicosoecida</taxon>
        <taxon>Cafeteriaceae</taxon>
        <taxon>Cafeteria</taxon>
    </lineage>
</organism>
<dbReference type="SUPFAM" id="SSF53590">
    <property type="entry name" value="Nucleoside hydrolase"/>
    <property type="match status" value="1"/>
</dbReference>
<evidence type="ECO:0000259" key="5">
    <source>
        <dbReference type="Pfam" id="PF01156"/>
    </source>
</evidence>
<dbReference type="PANTHER" id="PTHR12304:SF4">
    <property type="entry name" value="URIDINE NUCLEOSIDASE"/>
    <property type="match status" value="1"/>
</dbReference>
<dbReference type="GO" id="GO:0006152">
    <property type="term" value="P:purine nucleoside catabolic process"/>
    <property type="evidence" value="ECO:0007669"/>
    <property type="project" value="TreeGrafter"/>
</dbReference>
<evidence type="ECO:0000313" key="6">
    <source>
        <dbReference type="EMBL" id="KAA0146115.1"/>
    </source>
</evidence>
<feature type="domain" description="Inosine/uridine-preferring nucleoside hydrolase" evidence="5">
    <location>
        <begin position="9"/>
        <end position="425"/>
    </location>
</feature>
<protein>
    <recommendedName>
        <fullName evidence="5">Inosine/uridine-preferring nucleoside hydrolase domain-containing protein</fullName>
    </recommendedName>
</protein>
<evidence type="ECO:0000256" key="3">
    <source>
        <dbReference type="ARBA" id="ARBA00023295"/>
    </source>
</evidence>
<dbReference type="InterPro" id="IPR001910">
    <property type="entry name" value="Inosine/uridine_hydrolase_dom"/>
</dbReference>
<evidence type="ECO:0000256" key="4">
    <source>
        <dbReference type="SAM" id="MobiDB-lite"/>
    </source>
</evidence>
<keyword evidence="2" id="KW-0378">Hydrolase</keyword>
<proteinExistence type="inferred from homology"/>
<sequence>MEERAAVPIVLDCDPGHDDAMAILLACGLPDAELVLVTTVAGNVPVSSTTRNARRMLHACGRPDIPVVQGASRPLLREAVACHEIHGKTGMDGFDHWPSLDSPVPAPRGSVLPQPPAGGPGTPLDAVSAMADALHAAAAAARRDGSPLPVLVATGPLTNVALLLRCRPDVVTRGSLTRVVIMGGSTGLGNTSPAAEFNIEVDPHAAAVVFEAARPGAFEAEADSALGAAGGAASGAAFDHVSVAMVPLDVTHTAIFGREQAARVAAMGEARGTPPDGWRWRAGAGEGVPAMLLGLLSFFADTYARVFGFKLGPPVHDPCALLLALRPGLFACKQSRVIVEREGVCAGRTVVDVLGVMAPPDAEGAASAGGAAVDPAAAARTGSAGADAAGSAATGAASFRGAAGLWAAAPVVSVATEMDVGAFWDAMLEAAAAVDRVSPLSLEPAAKEASA</sequence>
<evidence type="ECO:0000256" key="2">
    <source>
        <dbReference type="ARBA" id="ARBA00022801"/>
    </source>
</evidence>
<comment type="caution">
    <text evidence="6">The sequence shown here is derived from an EMBL/GenBank/DDBJ whole genome shotgun (WGS) entry which is preliminary data.</text>
</comment>
<feature type="region of interest" description="Disordered" evidence="4">
    <location>
        <begin position="93"/>
        <end position="120"/>
    </location>
</feature>
<name>A0A5A8C088_CAFRO</name>
<dbReference type="InterPro" id="IPR023186">
    <property type="entry name" value="IUNH"/>
</dbReference>
<dbReference type="PANTHER" id="PTHR12304">
    <property type="entry name" value="INOSINE-URIDINE PREFERRING NUCLEOSIDE HYDROLASE"/>
    <property type="match status" value="1"/>
</dbReference>
<dbReference type="AlphaFoldDB" id="A0A5A8C088"/>
<dbReference type="GO" id="GO:0005829">
    <property type="term" value="C:cytosol"/>
    <property type="evidence" value="ECO:0007669"/>
    <property type="project" value="TreeGrafter"/>
</dbReference>
<comment type="similarity">
    <text evidence="1">Belongs to the IUNH family.</text>
</comment>
<dbReference type="Pfam" id="PF01156">
    <property type="entry name" value="IU_nuc_hydro"/>
    <property type="match status" value="1"/>
</dbReference>
<dbReference type="InterPro" id="IPR036452">
    <property type="entry name" value="Ribo_hydro-like"/>
</dbReference>
<dbReference type="Proteomes" id="UP000325113">
    <property type="component" value="Unassembled WGS sequence"/>
</dbReference>